<dbReference type="PANTHER" id="PTHR30287">
    <property type="entry name" value="MEMBRANE COMPONENT OF PREDICTED ABC SUPERFAMILY METABOLITE UPTAKE TRANSPORTER"/>
    <property type="match status" value="1"/>
</dbReference>
<dbReference type="InterPro" id="IPR003838">
    <property type="entry name" value="ABC3_permease_C"/>
</dbReference>
<evidence type="ECO:0000256" key="5">
    <source>
        <dbReference type="ARBA" id="ARBA00023136"/>
    </source>
</evidence>
<sequence>MNWRLRWARHHLSALIHDSELRVLGLALVCAVAASSAVQLFGDRMARAITAQSGESLGADLIISARSPIDDTAISALNPQLRMARTIHLPSVIWFGDSNHLAGLKAVDEHYPLKGELRTAAAPLHEERVARQIPEPGSAWVDAQLWSELRLQRDATIEVGATTLRVSRLLTYEPDRGSGFVDIAPRLLINMQDLPATKLLQPGSRAQYRVLVSGDEDSLQQVKALEFPPDTQLSTPADARPEIRSAVSRAESFLALASMTASLLGAIAVGLCAHQYGQRLRADVALLRCLGAARRDILGALLISLLTMASVAGGLGAAIGWAVQFLLQDLAQLMLLPSLPPPHPLALAQAWLIALILLAGFALPPLLDATRAAPIAVLRNDNPQQRSGWGWQFAALAGLVGLLALQAPTWSMLGAVIAGQALTAALLAVLSLAILALLRPLRHAALRGWRLGLGNLLRRTGLSIAQSMALGLGLLALLLLTVVRHDLLQGWQNKLPPDTPNQFLINIQSDQVEPLQAFLKARGVTAQRIWPMARARLVAVNDQPVDADSFSDPETQRWINRDFNLSWADQLGDDNRMVEGQFWGPEAHGQALISAELYVQERLGVGIGDTLSLDFAGDVRRFTIHHLREVDWESFQPNFFLLTPPGVLDDVPATWLTSFYLPPEQRSAMRDLNQTFPGVTVLDLDALMDQVRTIMQRIVGALEMVFVFTVAAGLIVLLAAMEAGRHERRREIALMRTLGASRREVRQALLSEFAALGALSGLVAALCAQAVGWVLAAQVFEIPYEIRWLTVVGSAAAGAVLVCALAWLSLRPVTNTPPDRILRE</sequence>
<dbReference type="InterPro" id="IPR038766">
    <property type="entry name" value="Membrane_comp_ABC_pdt"/>
</dbReference>
<evidence type="ECO:0000256" key="2">
    <source>
        <dbReference type="ARBA" id="ARBA00022475"/>
    </source>
</evidence>
<feature type="transmembrane region" description="Helical" evidence="6">
    <location>
        <begin position="698"/>
        <end position="720"/>
    </location>
</feature>
<feature type="transmembrane region" description="Helical" evidence="6">
    <location>
        <begin position="253"/>
        <end position="276"/>
    </location>
</feature>
<dbReference type="RefSeq" id="WP_083558989.1">
    <property type="nucleotide sequence ID" value="NZ_AQQV01000001.1"/>
</dbReference>
<feature type="transmembrane region" description="Helical" evidence="6">
    <location>
        <begin position="297"/>
        <end position="327"/>
    </location>
</feature>
<comment type="caution">
    <text evidence="8">The sequence shown here is derived from an EMBL/GenBank/DDBJ whole genome shotgun (WGS) entry which is preliminary data.</text>
</comment>
<evidence type="ECO:0000313" key="9">
    <source>
        <dbReference type="Proteomes" id="UP000192342"/>
    </source>
</evidence>
<dbReference type="PANTHER" id="PTHR30287:SF1">
    <property type="entry name" value="INNER MEMBRANE PROTEIN"/>
    <property type="match status" value="1"/>
</dbReference>
<name>A0A1Y1SFD0_9GAMM</name>
<proteinExistence type="predicted"/>
<feature type="transmembrane region" description="Helical" evidence="6">
    <location>
        <begin position="21"/>
        <end position="42"/>
    </location>
</feature>
<dbReference type="Pfam" id="PF02687">
    <property type="entry name" value="FtsX"/>
    <property type="match status" value="1"/>
</dbReference>
<evidence type="ECO:0000256" key="3">
    <source>
        <dbReference type="ARBA" id="ARBA00022692"/>
    </source>
</evidence>
<protein>
    <recommendedName>
        <fullName evidence="7">ABC3 transporter permease C-terminal domain-containing protein</fullName>
    </recommendedName>
</protein>
<organism evidence="8 9">
    <name type="scientific">Oceanococcus atlanticus</name>
    <dbReference type="NCBI Taxonomy" id="1317117"/>
    <lineage>
        <taxon>Bacteria</taxon>
        <taxon>Pseudomonadati</taxon>
        <taxon>Pseudomonadota</taxon>
        <taxon>Gammaproteobacteria</taxon>
        <taxon>Chromatiales</taxon>
        <taxon>Oceanococcaceae</taxon>
        <taxon>Oceanococcus</taxon>
    </lineage>
</organism>
<evidence type="ECO:0000259" key="7">
    <source>
        <dbReference type="Pfam" id="PF02687"/>
    </source>
</evidence>
<evidence type="ECO:0000256" key="1">
    <source>
        <dbReference type="ARBA" id="ARBA00004651"/>
    </source>
</evidence>
<dbReference type="OrthoDB" id="5292592at2"/>
<feature type="transmembrane region" description="Helical" evidence="6">
    <location>
        <begin position="459"/>
        <end position="483"/>
    </location>
</feature>
<feature type="transmembrane region" description="Helical" evidence="6">
    <location>
        <begin position="753"/>
        <end position="776"/>
    </location>
</feature>
<feature type="domain" description="ABC3 transporter permease C-terminal" evidence="7">
    <location>
        <begin position="704"/>
        <end position="818"/>
    </location>
</feature>
<feature type="transmembrane region" description="Helical" evidence="6">
    <location>
        <begin position="347"/>
        <end position="367"/>
    </location>
</feature>
<gene>
    <name evidence="8" type="ORF">ATO7_00635</name>
</gene>
<dbReference type="EMBL" id="AQQV01000001">
    <property type="protein sequence ID" value="ORE88336.1"/>
    <property type="molecule type" value="Genomic_DNA"/>
</dbReference>
<reference evidence="8 9" key="1">
    <citation type="submission" date="2013-04" db="EMBL/GenBank/DDBJ databases">
        <title>Oceanococcus atlanticus 22II-S10r2 Genome Sequencing.</title>
        <authorList>
            <person name="Lai Q."/>
            <person name="Li G."/>
            <person name="Shao Z."/>
        </authorList>
    </citation>
    <scope>NUCLEOTIDE SEQUENCE [LARGE SCALE GENOMIC DNA]</scope>
    <source>
        <strain evidence="8 9">22II-S10r2</strain>
    </source>
</reference>
<dbReference type="STRING" id="1317117.ATO7_00635"/>
<evidence type="ECO:0000256" key="4">
    <source>
        <dbReference type="ARBA" id="ARBA00022989"/>
    </source>
</evidence>
<evidence type="ECO:0000313" key="8">
    <source>
        <dbReference type="EMBL" id="ORE88336.1"/>
    </source>
</evidence>
<keyword evidence="5 6" id="KW-0472">Membrane</keyword>
<comment type="subcellular location">
    <subcellularLocation>
        <location evidence="1">Cell membrane</location>
        <topology evidence="1">Multi-pass membrane protein</topology>
    </subcellularLocation>
</comment>
<dbReference type="Proteomes" id="UP000192342">
    <property type="component" value="Unassembled WGS sequence"/>
</dbReference>
<accession>A0A1Y1SFD0</accession>
<dbReference type="GO" id="GO:0005886">
    <property type="term" value="C:plasma membrane"/>
    <property type="evidence" value="ECO:0007669"/>
    <property type="project" value="UniProtKB-SubCell"/>
</dbReference>
<dbReference type="AlphaFoldDB" id="A0A1Y1SFD0"/>
<keyword evidence="2" id="KW-1003">Cell membrane</keyword>
<feature type="transmembrane region" description="Helical" evidence="6">
    <location>
        <begin position="388"/>
        <end position="407"/>
    </location>
</feature>
<keyword evidence="3 6" id="KW-0812">Transmembrane</keyword>
<keyword evidence="9" id="KW-1185">Reference proteome</keyword>
<feature type="transmembrane region" description="Helical" evidence="6">
    <location>
        <begin position="788"/>
        <end position="810"/>
    </location>
</feature>
<feature type="transmembrane region" description="Helical" evidence="6">
    <location>
        <begin position="413"/>
        <end position="438"/>
    </location>
</feature>
<evidence type="ECO:0000256" key="6">
    <source>
        <dbReference type="SAM" id="Phobius"/>
    </source>
</evidence>
<keyword evidence="4 6" id="KW-1133">Transmembrane helix</keyword>